<gene>
    <name evidence="2" type="ORF">HKI87_02g11250</name>
</gene>
<evidence type="ECO:0000313" key="3">
    <source>
        <dbReference type="Proteomes" id="UP001472866"/>
    </source>
</evidence>
<dbReference type="PROSITE" id="PS51257">
    <property type="entry name" value="PROKAR_LIPOPROTEIN"/>
    <property type="match status" value="1"/>
</dbReference>
<dbReference type="EMBL" id="CP151502">
    <property type="protein sequence ID" value="WZN59599.1"/>
    <property type="molecule type" value="Genomic_DNA"/>
</dbReference>
<keyword evidence="1" id="KW-0732">Signal</keyword>
<evidence type="ECO:0000256" key="1">
    <source>
        <dbReference type="SAM" id="SignalP"/>
    </source>
</evidence>
<protein>
    <submittedName>
        <fullName evidence="2">Inhibitor I9 domain-containing protein</fullName>
    </submittedName>
</protein>
<dbReference type="InterPro" id="IPR037045">
    <property type="entry name" value="S8pro/Inhibitor_I9_sf"/>
</dbReference>
<reference evidence="2 3" key="1">
    <citation type="submission" date="2024-03" db="EMBL/GenBank/DDBJ databases">
        <title>Complete genome sequence of the green alga Chloropicon roscoffensis RCC1871.</title>
        <authorList>
            <person name="Lemieux C."/>
            <person name="Pombert J.-F."/>
            <person name="Otis C."/>
            <person name="Turmel M."/>
        </authorList>
    </citation>
    <scope>NUCLEOTIDE SEQUENCE [LARGE SCALE GENOMIC DNA]</scope>
    <source>
        <strain evidence="2 3">RCC1871</strain>
    </source>
</reference>
<feature type="signal peptide" evidence="1">
    <location>
        <begin position="1"/>
        <end position="33"/>
    </location>
</feature>
<dbReference type="SUPFAM" id="SSF54897">
    <property type="entry name" value="Protease propeptides/inhibitors"/>
    <property type="match status" value="1"/>
</dbReference>
<dbReference type="AlphaFoldDB" id="A0AAX4P1C5"/>
<sequence length="143" mass="15788">MGRRNDQRGRHEGGTWGRLALALNLALAASCHGATGAHAQTHSSNFYCTMGNERMKLDVGDYDLPPEATYIVGVKELSSKGDLLHAMAVAHGGWSPRYEYATMIMFSGSLSPDQVDWLLRDDRVAYVECDGFVKVARKRRGEL</sequence>
<accession>A0AAX4P1C5</accession>
<organism evidence="2 3">
    <name type="scientific">Chloropicon roscoffensis</name>
    <dbReference type="NCBI Taxonomy" id="1461544"/>
    <lineage>
        <taxon>Eukaryota</taxon>
        <taxon>Viridiplantae</taxon>
        <taxon>Chlorophyta</taxon>
        <taxon>Chloropicophyceae</taxon>
        <taxon>Chloropicales</taxon>
        <taxon>Chloropicaceae</taxon>
        <taxon>Chloropicon</taxon>
    </lineage>
</organism>
<evidence type="ECO:0000313" key="2">
    <source>
        <dbReference type="EMBL" id="WZN59599.1"/>
    </source>
</evidence>
<proteinExistence type="predicted"/>
<keyword evidence="3" id="KW-1185">Reference proteome</keyword>
<feature type="chain" id="PRO_5043758052" evidence="1">
    <location>
        <begin position="34"/>
        <end position="143"/>
    </location>
</feature>
<dbReference type="Proteomes" id="UP001472866">
    <property type="component" value="Chromosome 02"/>
</dbReference>
<name>A0AAX4P1C5_9CHLO</name>
<dbReference type="Gene3D" id="3.30.70.80">
    <property type="entry name" value="Peptidase S8 propeptide/proteinase inhibitor I9"/>
    <property type="match status" value="1"/>
</dbReference>